<dbReference type="EMBL" id="VXAX01002817">
    <property type="protein sequence ID" value="NXL73666.1"/>
    <property type="molecule type" value="Genomic_DNA"/>
</dbReference>
<feature type="compositionally biased region" description="Acidic residues" evidence="1">
    <location>
        <begin position="100"/>
        <end position="109"/>
    </location>
</feature>
<dbReference type="InterPro" id="IPR031625">
    <property type="entry name" value="SCNM1_acidic"/>
</dbReference>
<feature type="compositionally biased region" description="Low complexity" evidence="1">
    <location>
        <begin position="15"/>
        <end position="31"/>
    </location>
</feature>
<dbReference type="OrthoDB" id="1924550at2759"/>
<reference evidence="3 4" key="1">
    <citation type="submission" date="2019-09" db="EMBL/GenBank/DDBJ databases">
        <title>Bird 10,000 Genomes (B10K) Project - Family phase.</title>
        <authorList>
            <person name="Zhang G."/>
        </authorList>
    </citation>
    <scope>NUCLEOTIDE SEQUENCE [LARGE SCALE GENOMIC DNA]</scope>
    <source>
        <strain evidence="3">B10K-DU-001-35</strain>
        <tissue evidence="3">Muscle</tissue>
    </source>
</reference>
<dbReference type="AlphaFoldDB" id="A0A7L0V427"/>
<dbReference type="GO" id="GO:0005634">
    <property type="term" value="C:nucleus"/>
    <property type="evidence" value="ECO:0007669"/>
    <property type="project" value="TreeGrafter"/>
</dbReference>
<protein>
    <submittedName>
        <fullName evidence="3">SCNM1 protein</fullName>
    </submittedName>
</protein>
<dbReference type="Proteomes" id="UP000558164">
    <property type="component" value="Unassembled WGS sequence"/>
</dbReference>
<evidence type="ECO:0000256" key="1">
    <source>
        <dbReference type="SAM" id="MobiDB-lite"/>
    </source>
</evidence>
<comment type="caution">
    <text evidence="3">The sequence shown here is derived from an EMBL/GenBank/DDBJ whole genome shotgun (WGS) entry which is preliminary data.</text>
</comment>
<dbReference type="GO" id="GO:0008380">
    <property type="term" value="P:RNA splicing"/>
    <property type="evidence" value="ECO:0007669"/>
    <property type="project" value="InterPro"/>
</dbReference>
<name>A0A7L0V427_9PASE</name>
<feature type="non-terminal residue" evidence="3">
    <location>
        <position position="1"/>
    </location>
</feature>
<evidence type="ECO:0000259" key="2">
    <source>
        <dbReference type="Pfam" id="PF15805"/>
    </source>
</evidence>
<dbReference type="Pfam" id="PF15805">
    <property type="entry name" value="SCNM1_acidic"/>
    <property type="match status" value="1"/>
</dbReference>
<organism evidence="3 4">
    <name type="scientific">Leptocoma aspasia</name>
    <dbReference type="NCBI Taxonomy" id="2585812"/>
    <lineage>
        <taxon>Eukaryota</taxon>
        <taxon>Metazoa</taxon>
        <taxon>Chordata</taxon>
        <taxon>Craniata</taxon>
        <taxon>Vertebrata</taxon>
        <taxon>Euteleostomi</taxon>
        <taxon>Archelosauria</taxon>
        <taxon>Archosauria</taxon>
        <taxon>Dinosauria</taxon>
        <taxon>Saurischia</taxon>
        <taxon>Theropoda</taxon>
        <taxon>Coelurosauria</taxon>
        <taxon>Aves</taxon>
        <taxon>Neognathae</taxon>
        <taxon>Neoaves</taxon>
        <taxon>Telluraves</taxon>
        <taxon>Australaves</taxon>
        <taxon>Passeriformes</taxon>
        <taxon>Passeroidea</taxon>
        <taxon>Nectariniidae</taxon>
        <taxon>Leptocoma</taxon>
    </lineage>
</organism>
<gene>
    <name evidence="3" type="primary">Scnm1</name>
    <name evidence="3" type="ORF">LEPASP_R15906</name>
</gene>
<feature type="domain" description="Sodium channel modifier 1 acidic C-terminal" evidence="2">
    <location>
        <begin position="68"/>
        <end position="114"/>
    </location>
</feature>
<proteinExistence type="predicted"/>
<accession>A0A7L0V427</accession>
<feature type="region of interest" description="Disordered" evidence="1">
    <location>
        <begin position="1"/>
        <end position="115"/>
    </location>
</feature>
<feature type="compositionally biased region" description="Basic residues" evidence="1">
    <location>
        <begin position="74"/>
        <end position="83"/>
    </location>
</feature>
<dbReference type="PANTHER" id="PTHR32297:SF1">
    <property type="entry name" value="SODIUM CHANNEL MODIFIER 1"/>
    <property type="match status" value="1"/>
</dbReference>
<dbReference type="PANTHER" id="PTHR32297">
    <property type="entry name" value="SODIUM CHANNEL MODIFIER 1"/>
    <property type="match status" value="1"/>
</dbReference>
<feature type="non-terminal residue" evidence="3">
    <location>
        <position position="115"/>
    </location>
</feature>
<sequence>TIPKNCQKLPEPSRNPGNPQNPQNSGNSGNSETPGPAPREGAPKERKRGRRGNSRIPEGNSRIPEGPSPERLRILRHHLHLRSRGWLQDPAGNWVKDGNAEFDSDEEEPPPLPPA</sequence>
<keyword evidence="4" id="KW-1185">Reference proteome</keyword>
<evidence type="ECO:0000313" key="4">
    <source>
        <dbReference type="Proteomes" id="UP000558164"/>
    </source>
</evidence>
<dbReference type="InterPro" id="IPR033570">
    <property type="entry name" value="SCNM1"/>
</dbReference>
<evidence type="ECO:0000313" key="3">
    <source>
        <dbReference type="EMBL" id="NXL73666.1"/>
    </source>
</evidence>